<comment type="caution">
    <text evidence="3">The sequence shown here is derived from an EMBL/GenBank/DDBJ whole genome shotgun (WGS) entry which is preliminary data.</text>
</comment>
<evidence type="ECO:0000313" key="4">
    <source>
        <dbReference type="Proteomes" id="UP000311382"/>
    </source>
</evidence>
<keyword evidence="2" id="KW-0812">Transmembrane</keyword>
<feature type="transmembrane region" description="Helical" evidence="2">
    <location>
        <begin position="83"/>
        <end position="102"/>
    </location>
</feature>
<dbReference type="Proteomes" id="UP000311382">
    <property type="component" value="Unassembled WGS sequence"/>
</dbReference>
<protein>
    <submittedName>
        <fullName evidence="3">Uncharacterized protein</fullName>
    </submittedName>
</protein>
<evidence type="ECO:0000313" key="3">
    <source>
        <dbReference type="EMBL" id="TNY19457.1"/>
    </source>
</evidence>
<dbReference type="OrthoDB" id="2528748at2759"/>
<keyword evidence="2" id="KW-0472">Membrane</keyword>
<feature type="transmembrane region" description="Helical" evidence="2">
    <location>
        <begin position="149"/>
        <end position="169"/>
    </location>
</feature>
<evidence type="ECO:0000256" key="1">
    <source>
        <dbReference type="SAM" id="MobiDB-lite"/>
    </source>
</evidence>
<keyword evidence="2" id="KW-1133">Transmembrane helix</keyword>
<gene>
    <name evidence="3" type="ORF">DMC30DRAFT_304439</name>
</gene>
<proteinExistence type="predicted"/>
<feature type="transmembrane region" description="Helical" evidence="2">
    <location>
        <begin position="49"/>
        <end position="71"/>
    </location>
</feature>
<feature type="compositionally biased region" description="Basic residues" evidence="1">
    <location>
        <begin position="186"/>
        <end position="209"/>
    </location>
</feature>
<keyword evidence="4" id="KW-1185">Reference proteome</keyword>
<organism evidence="3 4">
    <name type="scientific">Rhodotorula diobovata</name>
    <dbReference type="NCBI Taxonomy" id="5288"/>
    <lineage>
        <taxon>Eukaryota</taxon>
        <taxon>Fungi</taxon>
        <taxon>Dikarya</taxon>
        <taxon>Basidiomycota</taxon>
        <taxon>Pucciniomycotina</taxon>
        <taxon>Microbotryomycetes</taxon>
        <taxon>Sporidiobolales</taxon>
        <taxon>Sporidiobolaceae</taxon>
        <taxon>Rhodotorula</taxon>
    </lineage>
</organism>
<sequence length="217" mass="23256">MGRRDDPSSDDGYHYDDDKKGAVDAGSDGDADQAPHFDPSKNLRFRHEVAVLVAVGVVATLDFALAGVMAYDHFGNPTPVWGIAVAISLVEGLYVAVTAALIEFHVGATRHLDMVLPLVYVLSGSLAVNVIFVLGALDEKGTHPVLFPTLVFLVVASQAAGLALSIVGVKTHILLLLDPHPEAHGYHPHAHRGGGRHRGWRHRHGRHRDRGSDGDDA</sequence>
<feature type="region of interest" description="Disordered" evidence="1">
    <location>
        <begin position="186"/>
        <end position="217"/>
    </location>
</feature>
<name>A0A5C5FRD3_9BASI</name>
<accession>A0A5C5FRD3</accession>
<reference evidence="3 4" key="1">
    <citation type="submission" date="2019-03" db="EMBL/GenBank/DDBJ databases">
        <title>Rhodosporidium diobovatum UCD-FST 08-225 genome sequencing, assembly, and annotation.</title>
        <authorList>
            <person name="Fakankun I.U."/>
            <person name="Fristensky B."/>
            <person name="Levin D.B."/>
        </authorList>
    </citation>
    <scope>NUCLEOTIDE SEQUENCE [LARGE SCALE GENOMIC DNA]</scope>
    <source>
        <strain evidence="3 4">UCD-FST 08-225</strain>
    </source>
</reference>
<evidence type="ECO:0000256" key="2">
    <source>
        <dbReference type="SAM" id="Phobius"/>
    </source>
</evidence>
<feature type="region of interest" description="Disordered" evidence="1">
    <location>
        <begin position="1"/>
        <end position="33"/>
    </location>
</feature>
<dbReference type="AlphaFoldDB" id="A0A5C5FRD3"/>
<feature type="transmembrane region" description="Helical" evidence="2">
    <location>
        <begin position="114"/>
        <end position="137"/>
    </location>
</feature>
<feature type="compositionally biased region" description="Basic and acidic residues" evidence="1">
    <location>
        <begin position="1"/>
        <end position="22"/>
    </location>
</feature>
<dbReference type="EMBL" id="SOZI01000095">
    <property type="protein sequence ID" value="TNY19457.1"/>
    <property type="molecule type" value="Genomic_DNA"/>
</dbReference>